<dbReference type="KEGG" id="pno:SNOG_09601"/>
<evidence type="ECO:0000313" key="1">
    <source>
        <dbReference type="EMBL" id="EAT82866.1"/>
    </source>
</evidence>
<dbReference type="GeneID" id="5976795"/>
<sequence length="37" mass="4289">MSSKKDLFKNQTDPLPCEEINAEKLVRKQKRTAPGRM</sequence>
<name>Q0UF63_PHANO</name>
<organism evidence="1 2">
    <name type="scientific">Phaeosphaeria nodorum (strain SN15 / ATCC MYA-4574 / FGSC 10173)</name>
    <name type="common">Glume blotch fungus</name>
    <name type="synonym">Parastagonospora nodorum</name>
    <dbReference type="NCBI Taxonomy" id="321614"/>
    <lineage>
        <taxon>Eukaryota</taxon>
        <taxon>Fungi</taxon>
        <taxon>Dikarya</taxon>
        <taxon>Ascomycota</taxon>
        <taxon>Pezizomycotina</taxon>
        <taxon>Dothideomycetes</taxon>
        <taxon>Pleosporomycetidae</taxon>
        <taxon>Pleosporales</taxon>
        <taxon>Pleosporineae</taxon>
        <taxon>Phaeosphaeriaceae</taxon>
        <taxon>Parastagonospora</taxon>
    </lineage>
</organism>
<dbReference type="RefSeq" id="XP_001799890.1">
    <property type="nucleotide sequence ID" value="XM_001799838.1"/>
</dbReference>
<gene>
    <name evidence="1" type="ORF">SNOG_09601</name>
</gene>
<dbReference type="Proteomes" id="UP000001055">
    <property type="component" value="Unassembled WGS sequence"/>
</dbReference>
<dbReference type="InParanoid" id="Q0UF63"/>
<protein>
    <submittedName>
        <fullName evidence="1">Uncharacterized protein</fullName>
    </submittedName>
</protein>
<evidence type="ECO:0000313" key="2">
    <source>
        <dbReference type="Proteomes" id="UP000001055"/>
    </source>
</evidence>
<dbReference type="AlphaFoldDB" id="Q0UF63"/>
<dbReference type="EMBL" id="CH445339">
    <property type="protein sequence ID" value="EAT82866.1"/>
    <property type="molecule type" value="Genomic_DNA"/>
</dbReference>
<accession>Q0UF63</accession>
<proteinExistence type="predicted"/>
<reference evidence="2" key="1">
    <citation type="journal article" date="2007" name="Plant Cell">
        <title>Dothideomycete-plant interactions illuminated by genome sequencing and EST analysis of the wheat pathogen Stagonospora nodorum.</title>
        <authorList>
            <person name="Hane J.K."/>
            <person name="Lowe R.G."/>
            <person name="Solomon P.S."/>
            <person name="Tan K.C."/>
            <person name="Schoch C.L."/>
            <person name="Spatafora J.W."/>
            <person name="Crous P.W."/>
            <person name="Kodira C."/>
            <person name="Birren B.W."/>
            <person name="Galagan J.E."/>
            <person name="Torriani S.F."/>
            <person name="McDonald B.A."/>
            <person name="Oliver R.P."/>
        </authorList>
    </citation>
    <scope>NUCLEOTIDE SEQUENCE [LARGE SCALE GENOMIC DNA]</scope>
    <source>
        <strain evidence="2">SN15 / ATCC MYA-4574 / FGSC 10173</strain>
    </source>
</reference>